<proteinExistence type="predicted"/>
<feature type="non-terminal residue" evidence="2">
    <location>
        <position position="1"/>
    </location>
</feature>
<comment type="caution">
    <text evidence="2">The sequence shown here is derived from an EMBL/GenBank/DDBJ whole genome shotgun (WGS) entry which is preliminary data.</text>
</comment>
<dbReference type="InterPro" id="IPR025484">
    <property type="entry name" value="DUF4376"/>
</dbReference>
<evidence type="ECO:0000313" key="3">
    <source>
        <dbReference type="Proteomes" id="UP001467690"/>
    </source>
</evidence>
<reference evidence="2 3" key="1">
    <citation type="submission" date="2024-06" db="EMBL/GenBank/DDBJ databases">
        <authorList>
            <person name="Chen R.Y."/>
        </authorList>
    </citation>
    <scope>NUCLEOTIDE SEQUENCE [LARGE SCALE GENOMIC DNA]</scope>
    <source>
        <strain evidence="2 3">D2</strain>
    </source>
</reference>
<name>A0ABV1RHF7_9ALTE</name>
<evidence type="ECO:0000313" key="2">
    <source>
        <dbReference type="EMBL" id="MER2492314.1"/>
    </source>
</evidence>
<keyword evidence="3" id="KW-1185">Reference proteome</keyword>
<protein>
    <submittedName>
        <fullName evidence="2">DUF4376 domain-containing protein</fullName>
    </submittedName>
</protein>
<feature type="domain" description="DUF4376" evidence="1">
    <location>
        <begin position="3"/>
        <end position="60"/>
    </location>
</feature>
<sequence length="68" mass="7243">VVNGMQFDGDETAQTRMARAIVALDAAGQTETNWKLADNQFALVSKTQLAQALALAGQAQTDIWIAHG</sequence>
<dbReference type="RefSeq" id="WP_350401820.1">
    <property type="nucleotide sequence ID" value="NZ_JBELOE010000210.1"/>
</dbReference>
<gene>
    <name evidence="2" type="ORF">ABS311_10535</name>
</gene>
<dbReference type="Proteomes" id="UP001467690">
    <property type="component" value="Unassembled WGS sequence"/>
</dbReference>
<evidence type="ECO:0000259" key="1">
    <source>
        <dbReference type="Pfam" id="PF14301"/>
    </source>
</evidence>
<organism evidence="2 3">
    <name type="scientific">Catenovulum sediminis</name>
    <dbReference type="NCBI Taxonomy" id="1740262"/>
    <lineage>
        <taxon>Bacteria</taxon>
        <taxon>Pseudomonadati</taxon>
        <taxon>Pseudomonadota</taxon>
        <taxon>Gammaproteobacteria</taxon>
        <taxon>Alteromonadales</taxon>
        <taxon>Alteromonadaceae</taxon>
        <taxon>Catenovulum</taxon>
    </lineage>
</organism>
<dbReference type="Pfam" id="PF14301">
    <property type="entry name" value="DUF4376"/>
    <property type="match status" value="1"/>
</dbReference>
<accession>A0ABV1RHF7</accession>
<dbReference type="EMBL" id="JBELOE010000210">
    <property type="protein sequence ID" value="MER2492314.1"/>
    <property type="molecule type" value="Genomic_DNA"/>
</dbReference>